<dbReference type="CDD" id="cd02947">
    <property type="entry name" value="TRX_family"/>
    <property type="match status" value="1"/>
</dbReference>
<reference evidence="3 5" key="2">
    <citation type="submission" date="2019-03" db="EMBL/GenBank/DDBJ databases">
        <title>Genomic Encyclopedia of Archaeal and Bacterial Type Strains, Phase II (KMG-II): from individual species to whole genera.</title>
        <authorList>
            <person name="Goeker M."/>
        </authorList>
    </citation>
    <scope>NUCLEOTIDE SEQUENCE [LARGE SCALE GENOMIC DNA]</scope>
    <source>
        <strain evidence="3 5">DSM 15594</strain>
    </source>
</reference>
<dbReference type="AlphaFoldDB" id="A0A235CNN6"/>
<proteinExistence type="predicted"/>
<dbReference type="SUPFAM" id="SSF52833">
    <property type="entry name" value="Thioredoxin-like"/>
    <property type="match status" value="1"/>
</dbReference>
<organism evidence="2 4">
    <name type="scientific">Oceanimonas baumannii</name>
    <dbReference type="NCBI Taxonomy" id="129578"/>
    <lineage>
        <taxon>Bacteria</taxon>
        <taxon>Pseudomonadati</taxon>
        <taxon>Pseudomonadota</taxon>
        <taxon>Gammaproteobacteria</taxon>
        <taxon>Aeromonadales</taxon>
        <taxon>Aeromonadaceae</taxon>
        <taxon>Oceanimonas</taxon>
    </lineage>
</organism>
<comment type="caution">
    <text evidence="2">The sequence shown here is derived from an EMBL/GenBank/DDBJ whole genome shotgun (WGS) entry which is preliminary data.</text>
</comment>
<sequence>MLSVTGQSQLDILLAGHPAVLVLYGGRHCGVCQAFKPRLQQLLAGQFPQVLACYADCQADSASLCAQQGVMALPVVQLWFEGKRFAEFFRVFSLSDIQQALERPYAFLFNKQ</sequence>
<accession>A0A235CNN6</accession>
<evidence type="ECO:0000313" key="2">
    <source>
        <dbReference type="EMBL" id="OYD26046.1"/>
    </source>
</evidence>
<evidence type="ECO:0000313" key="3">
    <source>
        <dbReference type="EMBL" id="TDW62312.1"/>
    </source>
</evidence>
<protein>
    <submittedName>
        <fullName evidence="2 3">Thioredoxin</fullName>
    </submittedName>
</protein>
<dbReference type="EMBL" id="NQJF01000001">
    <property type="protein sequence ID" value="OYD26046.1"/>
    <property type="molecule type" value="Genomic_DNA"/>
</dbReference>
<dbReference type="OrthoDB" id="9797598at2"/>
<evidence type="ECO:0000313" key="4">
    <source>
        <dbReference type="Proteomes" id="UP000243640"/>
    </source>
</evidence>
<keyword evidence="5" id="KW-1185">Reference proteome</keyword>
<dbReference type="Gene3D" id="3.40.30.10">
    <property type="entry name" value="Glutaredoxin"/>
    <property type="match status" value="1"/>
</dbReference>
<dbReference type="PROSITE" id="PS51352">
    <property type="entry name" value="THIOREDOXIN_2"/>
    <property type="match status" value="1"/>
</dbReference>
<dbReference type="EMBL" id="SODO01000001">
    <property type="protein sequence ID" value="TDW62312.1"/>
    <property type="molecule type" value="Genomic_DNA"/>
</dbReference>
<dbReference type="Pfam" id="PF00085">
    <property type="entry name" value="Thioredoxin"/>
    <property type="match status" value="1"/>
</dbReference>
<dbReference type="InterPro" id="IPR013766">
    <property type="entry name" value="Thioredoxin_domain"/>
</dbReference>
<dbReference type="Proteomes" id="UP000295058">
    <property type="component" value="Unassembled WGS sequence"/>
</dbReference>
<evidence type="ECO:0000313" key="5">
    <source>
        <dbReference type="Proteomes" id="UP000295058"/>
    </source>
</evidence>
<evidence type="ECO:0000259" key="1">
    <source>
        <dbReference type="PROSITE" id="PS51352"/>
    </source>
</evidence>
<dbReference type="Proteomes" id="UP000243640">
    <property type="component" value="Unassembled WGS sequence"/>
</dbReference>
<name>A0A235CNN6_9GAMM</name>
<dbReference type="RefSeq" id="WP_094276488.1">
    <property type="nucleotide sequence ID" value="NZ_NQJF01000001.1"/>
</dbReference>
<gene>
    <name evidence="2" type="ORF">B6S09_00190</name>
    <name evidence="3" type="ORF">LY04_00374</name>
</gene>
<dbReference type="InterPro" id="IPR036249">
    <property type="entry name" value="Thioredoxin-like_sf"/>
</dbReference>
<reference evidence="2 4" key="1">
    <citation type="submission" date="2017-08" db="EMBL/GenBank/DDBJ databases">
        <title>Draft Genome Sequence of the Marine Bacterium Oceanimonas baumannii ATCC 700832.</title>
        <authorList>
            <person name="Mcclelland W.D."/>
            <person name="Brennan M.A."/>
            <person name="Trachtenberg A.M."/>
            <person name="Maclea K.S."/>
        </authorList>
    </citation>
    <scope>NUCLEOTIDE SEQUENCE [LARGE SCALE GENOMIC DNA]</scope>
    <source>
        <strain evidence="2 4">ATCC 700832</strain>
    </source>
</reference>
<feature type="domain" description="Thioredoxin" evidence="1">
    <location>
        <begin position="1"/>
        <end position="106"/>
    </location>
</feature>